<protein>
    <submittedName>
        <fullName evidence="2">DUF308 domain-containing protein</fullName>
    </submittedName>
</protein>
<dbReference type="InterPro" id="IPR052712">
    <property type="entry name" value="Acid_resist_chaperone_HdeD"/>
</dbReference>
<sequence>MTLTAHKIVGEETPFPWWTSLLLGVFSVVFGVVVLAWPGLTLRVMAALVGIWLLFAGLFRIVGAFLPVGRGLARSVLSGLVGMILVVAGVICLRNIVTALGVLAAIVALTWLLGGIATFVMGLQETGGARALLLVVGGLSVLAGLVFVFTPGLSLSIMIVLTGISGIVVGLSEIGLGLRLRRAVG</sequence>
<keyword evidence="1" id="KW-0472">Membrane</keyword>
<feature type="transmembrane region" description="Helical" evidence="1">
    <location>
        <begin position="44"/>
        <end position="66"/>
    </location>
</feature>
<name>A0ABT1E251_9ACTN</name>
<dbReference type="PANTHER" id="PTHR34989:SF1">
    <property type="entry name" value="PROTEIN HDED"/>
    <property type="match status" value="1"/>
</dbReference>
<dbReference type="RefSeq" id="WP_253241940.1">
    <property type="nucleotide sequence ID" value="NZ_JAMYJR010000040.1"/>
</dbReference>
<feature type="transmembrane region" description="Helical" evidence="1">
    <location>
        <begin position="157"/>
        <end position="178"/>
    </location>
</feature>
<keyword evidence="1" id="KW-1133">Transmembrane helix</keyword>
<dbReference type="Proteomes" id="UP001523369">
    <property type="component" value="Unassembled WGS sequence"/>
</dbReference>
<keyword evidence="3" id="KW-1185">Reference proteome</keyword>
<feature type="transmembrane region" description="Helical" evidence="1">
    <location>
        <begin position="129"/>
        <end position="150"/>
    </location>
</feature>
<feature type="transmembrane region" description="Helical" evidence="1">
    <location>
        <begin position="72"/>
        <end position="93"/>
    </location>
</feature>
<accession>A0ABT1E251</accession>
<feature type="transmembrane region" description="Helical" evidence="1">
    <location>
        <begin position="15"/>
        <end position="37"/>
    </location>
</feature>
<evidence type="ECO:0000313" key="2">
    <source>
        <dbReference type="EMBL" id="MCO8275906.1"/>
    </source>
</evidence>
<dbReference type="InterPro" id="IPR005325">
    <property type="entry name" value="DUF308_memb"/>
</dbReference>
<reference evidence="2 3" key="1">
    <citation type="submission" date="2022-06" db="EMBL/GenBank/DDBJ databases">
        <title>New Species of the Genus Actinoplanes, ActinopZanes ferrugineus.</title>
        <authorList>
            <person name="Ding P."/>
        </authorList>
    </citation>
    <scope>NUCLEOTIDE SEQUENCE [LARGE SCALE GENOMIC DNA]</scope>
    <source>
        <strain evidence="2 3">TRM88003</strain>
    </source>
</reference>
<feature type="transmembrane region" description="Helical" evidence="1">
    <location>
        <begin position="100"/>
        <end position="123"/>
    </location>
</feature>
<keyword evidence="1" id="KW-0812">Transmembrane</keyword>
<organism evidence="2 3">
    <name type="scientific">Paractinoplanes aksuensis</name>
    <dbReference type="NCBI Taxonomy" id="2939490"/>
    <lineage>
        <taxon>Bacteria</taxon>
        <taxon>Bacillati</taxon>
        <taxon>Actinomycetota</taxon>
        <taxon>Actinomycetes</taxon>
        <taxon>Micromonosporales</taxon>
        <taxon>Micromonosporaceae</taxon>
        <taxon>Paractinoplanes</taxon>
    </lineage>
</organism>
<dbReference type="EMBL" id="JAMYJR010000040">
    <property type="protein sequence ID" value="MCO8275906.1"/>
    <property type="molecule type" value="Genomic_DNA"/>
</dbReference>
<proteinExistence type="predicted"/>
<dbReference type="PANTHER" id="PTHR34989">
    <property type="entry name" value="PROTEIN HDED"/>
    <property type="match status" value="1"/>
</dbReference>
<evidence type="ECO:0000313" key="3">
    <source>
        <dbReference type="Proteomes" id="UP001523369"/>
    </source>
</evidence>
<evidence type="ECO:0000256" key="1">
    <source>
        <dbReference type="SAM" id="Phobius"/>
    </source>
</evidence>
<dbReference type="Pfam" id="PF03729">
    <property type="entry name" value="DUF308"/>
    <property type="match status" value="2"/>
</dbReference>
<comment type="caution">
    <text evidence="2">The sequence shown here is derived from an EMBL/GenBank/DDBJ whole genome shotgun (WGS) entry which is preliminary data.</text>
</comment>
<gene>
    <name evidence="2" type="ORF">M1L60_35540</name>
</gene>